<reference evidence="3" key="1">
    <citation type="submission" date="2016-06" db="EMBL/GenBank/DDBJ databases">
        <title>Parallel loss of symbiosis genes in relatives of nitrogen-fixing non-legume Parasponia.</title>
        <authorList>
            <person name="Van Velzen R."/>
            <person name="Holmer R."/>
            <person name="Bu F."/>
            <person name="Rutten L."/>
            <person name="Van Zeijl A."/>
            <person name="Liu W."/>
            <person name="Santuari L."/>
            <person name="Cao Q."/>
            <person name="Sharma T."/>
            <person name="Shen D."/>
            <person name="Roswanjaya Y."/>
            <person name="Wardhani T."/>
            <person name="Kalhor M.S."/>
            <person name="Jansen J."/>
            <person name="Van den Hoogen J."/>
            <person name="Gungor B."/>
            <person name="Hartog M."/>
            <person name="Hontelez J."/>
            <person name="Verver J."/>
            <person name="Yang W.-C."/>
            <person name="Schijlen E."/>
            <person name="Repin R."/>
            <person name="Schilthuizen M."/>
            <person name="Schranz E."/>
            <person name="Heidstra R."/>
            <person name="Miyata K."/>
            <person name="Fedorova E."/>
            <person name="Kohlen W."/>
            <person name="Bisseling T."/>
            <person name="Smit S."/>
            <person name="Geurts R."/>
        </authorList>
    </citation>
    <scope>NUCLEOTIDE SEQUENCE [LARGE SCALE GENOMIC DNA]</scope>
    <source>
        <strain evidence="3">cv. RG33-2</strain>
    </source>
</reference>
<comment type="caution">
    <text evidence="2">The sequence shown here is derived from an EMBL/GenBank/DDBJ whole genome shotgun (WGS) entry which is preliminary data.</text>
</comment>
<feature type="region of interest" description="Disordered" evidence="1">
    <location>
        <begin position="1"/>
        <end position="45"/>
    </location>
</feature>
<organism evidence="2 3">
    <name type="scientific">Trema orientale</name>
    <name type="common">Charcoal tree</name>
    <name type="synonym">Celtis orientalis</name>
    <dbReference type="NCBI Taxonomy" id="63057"/>
    <lineage>
        <taxon>Eukaryota</taxon>
        <taxon>Viridiplantae</taxon>
        <taxon>Streptophyta</taxon>
        <taxon>Embryophyta</taxon>
        <taxon>Tracheophyta</taxon>
        <taxon>Spermatophyta</taxon>
        <taxon>Magnoliopsida</taxon>
        <taxon>eudicotyledons</taxon>
        <taxon>Gunneridae</taxon>
        <taxon>Pentapetalae</taxon>
        <taxon>rosids</taxon>
        <taxon>fabids</taxon>
        <taxon>Rosales</taxon>
        <taxon>Cannabaceae</taxon>
        <taxon>Trema</taxon>
    </lineage>
</organism>
<protein>
    <submittedName>
        <fullName evidence="2">Uncharacterized protein</fullName>
    </submittedName>
</protein>
<dbReference type="EMBL" id="JXTC01000078">
    <property type="protein sequence ID" value="PON91004.1"/>
    <property type="molecule type" value="Genomic_DNA"/>
</dbReference>
<accession>A0A2P5EZN3</accession>
<evidence type="ECO:0000313" key="3">
    <source>
        <dbReference type="Proteomes" id="UP000237000"/>
    </source>
</evidence>
<name>A0A2P5EZN3_TREOI</name>
<gene>
    <name evidence="2" type="ORF">TorRG33x02_132220</name>
</gene>
<dbReference type="InParanoid" id="A0A2P5EZN3"/>
<evidence type="ECO:0000313" key="2">
    <source>
        <dbReference type="EMBL" id="PON91004.1"/>
    </source>
</evidence>
<dbReference type="Proteomes" id="UP000237000">
    <property type="component" value="Unassembled WGS sequence"/>
</dbReference>
<keyword evidence="3" id="KW-1185">Reference proteome</keyword>
<proteinExistence type="predicted"/>
<sequence length="126" mass="13578">MAVVGLKGEHDLENGTTAQGQGKAPSLSMAQVSRGNAQVKNNDTSYKEVEVDNRDIYYRGEEEVADGDGEEEEEVVAGGNGVVGDSQKLAKEEEEKEKALTITITMQAGTECLAKMIISWESLQNV</sequence>
<evidence type="ECO:0000256" key="1">
    <source>
        <dbReference type="SAM" id="MobiDB-lite"/>
    </source>
</evidence>
<feature type="compositionally biased region" description="Polar residues" evidence="1">
    <location>
        <begin position="28"/>
        <end position="44"/>
    </location>
</feature>
<dbReference type="AlphaFoldDB" id="A0A2P5EZN3"/>
<dbReference type="OrthoDB" id="1113775at2759"/>